<dbReference type="PROSITE" id="PS51866">
    <property type="entry name" value="MOP"/>
    <property type="match status" value="1"/>
</dbReference>
<dbReference type="InterPro" id="IPR008995">
    <property type="entry name" value="Mo/tungstate-bd_C_term_dom"/>
</dbReference>
<dbReference type="Pfam" id="PF00005">
    <property type="entry name" value="ABC_tran"/>
    <property type="match status" value="1"/>
</dbReference>
<dbReference type="InterPro" id="IPR003593">
    <property type="entry name" value="AAA+_ATPase"/>
</dbReference>
<keyword evidence="1" id="KW-0813">Transport</keyword>
<dbReference type="GO" id="GO:0016887">
    <property type="term" value="F:ATP hydrolysis activity"/>
    <property type="evidence" value="ECO:0007669"/>
    <property type="project" value="InterPro"/>
</dbReference>
<evidence type="ECO:0000313" key="8">
    <source>
        <dbReference type="EMBL" id="TDQ04545.1"/>
    </source>
</evidence>
<keyword evidence="2 5" id="KW-0500">Molybdenum</keyword>
<dbReference type="PANTHER" id="PTHR42781:SF4">
    <property type="entry name" value="SPERMIDINE_PUTRESCINE IMPORT ATP-BINDING PROTEIN POTA"/>
    <property type="match status" value="1"/>
</dbReference>
<dbReference type="Gene3D" id="3.40.50.300">
    <property type="entry name" value="P-loop containing nucleotide triphosphate hydrolases"/>
    <property type="match status" value="1"/>
</dbReference>
<proteinExistence type="predicted"/>
<reference evidence="8 9" key="1">
    <citation type="submission" date="2019-03" db="EMBL/GenBank/DDBJ databases">
        <title>Genomic Encyclopedia of Type Strains, Phase IV (KMG-IV): sequencing the most valuable type-strain genomes for metagenomic binning, comparative biology and taxonomic classification.</title>
        <authorList>
            <person name="Goeker M."/>
        </authorList>
    </citation>
    <scope>NUCLEOTIDE SEQUENCE [LARGE SCALE GENOMIC DNA]</scope>
    <source>
        <strain evidence="8 9">DSM 45361</strain>
    </source>
</reference>
<keyword evidence="4 8" id="KW-0067">ATP-binding</keyword>
<dbReference type="AlphaFoldDB" id="A0A4V3D062"/>
<accession>A0A4V3D062</accession>
<dbReference type="RefSeq" id="WP_133847427.1">
    <property type="nucleotide sequence ID" value="NZ_SNXZ01000001.1"/>
</dbReference>
<dbReference type="Proteomes" id="UP000295444">
    <property type="component" value="Unassembled WGS sequence"/>
</dbReference>
<evidence type="ECO:0000256" key="5">
    <source>
        <dbReference type="PROSITE-ProRule" id="PRU01213"/>
    </source>
</evidence>
<dbReference type="InterPro" id="IPR017871">
    <property type="entry name" value="ABC_transporter-like_CS"/>
</dbReference>
<dbReference type="GO" id="GO:0015689">
    <property type="term" value="P:molybdate ion transport"/>
    <property type="evidence" value="ECO:0007669"/>
    <property type="project" value="InterPro"/>
</dbReference>
<dbReference type="InterPro" id="IPR003439">
    <property type="entry name" value="ABC_transporter-like_ATP-bd"/>
</dbReference>
<dbReference type="GO" id="GO:0005524">
    <property type="term" value="F:ATP binding"/>
    <property type="evidence" value="ECO:0007669"/>
    <property type="project" value="UniProtKB-KW"/>
</dbReference>
<dbReference type="InterPro" id="IPR005116">
    <property type="entry name" value="Transp-assoc_OB_typ1"/>
</dbReference>
<dbReference type="SUPFAM" id="SSF52540">
    <property type="entry name" value="P-loop containing nucleoside triphosphate hydrolases"/>
    <property type="match status" value="1"/>
</dbReference>
<dbReference type="InterPro" id="IPR004606">
    <property type="entry name" value="Mop_domain"/>
</dbReference>
<evidence type="ECO:0000313" key="9">
    <source>
        <dbReference type="Proteomes" id="UP000295444"/>
    </source>
</evidence>
<keyword evidence="3" id="KW-0547">Nucleotide-binding</keyword>
<feature type="domain" description="Mop" evidence="7">
    <location>
        <begin position="289"/>
        <end position="360"/>
    </location>
</feature>
<feature type="domain" description="ABC transporter" evidence="6">
    <location>
        <begin position="1"/>
        <end position="236"/>
    </location>
</feature>
<dbReference type="OrthoDB" id="9112331at2"/>
<dbReference type="InterPro" id="IPR027417">
    <property type="entry name" value="P-loop_NTPase"/>
</dbReference>
<dbReference type="Gene3D" id="2.40.50.100">
    <property type="match status" value="1"/>
</dbReference>
<evidence type="ECO:0000259" key="7">
    <source>
        <dbReference type="PROSITE" id="PS51866"/>
    </source>
</evidence>
<evidence type="ECO:0000256" key="4">
    <source>
        <dbReference type="ARBA" id="ARBA00022840"/>
    </source>
</evidence>
<dbReference type="PANTHER" id="PTHR42781">
    <property type="entry name" value="SPERMIDINE/PUTRESCINE IMPORT ATP-BINDING PROTEIN POTA"/>
    <property type="match status" value="1"/>
</dbReference>
<dbReference type="PROSITE" id="PS00211">
    <property type="entry name" value="ABC_TRANSPORTER_1"/>
    <property type="match status" value="1"/>
</dbReference>
<name>A0A4V3D062_LABRH</name>
<keyword evidence="9" id="KW-1185">Reference proteome</keyword>
<protein>
    <submittedName>
        <fullName evidence="8">Molybdate transport system ATP-binding protein</fullName>
    </submittedName>
</protein>
<dbReference type="EMBL" id="SNXZ01000001">
    <property type="protein sequence ID" value="TDQ04545.1"/>
    <property type="molecule type" value="Genomic_DNA"/>
</dbReference>
<evidence type="ECO:0000256" key="1">
    <source>
        <dbReference type="ARBA" id="ARBA00022448"/>
    </source>
</evidence>
<dbReference type="SMART" id="SM00382">
    <property type="entry name" value="AAA"/>
    <property type="match status" value="1"/>
</dbReference>
<comment type="caution">
    <text evidence="8">The sequence shown here is derived from an EMBL/GenBank/DDBJ whole genome shotgun (WGS) entry which is preliminary data.</text>
</comment>
<gene>
    <name evidence="8" type="ORF">EV186_101497</name>
</gene>
<evidence type="ECO:0000256" key="2">
    <source>
        <dbReference type="ARBA" id="ARBA00022505"/>
    </source>
</evidence>
<dbReference type="SUPFAM" id="SSF50331">
    <property type="entry name" value="MOP-like"/>
    <property type="match status" value="1"/>
</dbReference>
<evidence type="ECO:0000259" key="6">
    <source>
        <dbReference type="PROSITE" id="PS50893"/>
    </source>
</evidence>
<dbReference type="PROSITE" id="PS50893">
    <property type="entry name" value="ABC_TRANSPORTER_2"/>
    <property type="match status" value="1"/>
</dbReference>
<dbReference type="Pfam" id="PF03459">
    <property type="entry name" value="TOBE"/>
    <property type="match status" value="1"/>
</dbReference>
<sequence length="365" mass="38015">MTAVVAEVELRRGEFRLDVRVEVGAGEVLAVLGPNGSGKSTLLDVLAGLVRPDRGSVRVGDRVLVGRGVDVPAHRRDVGLLAQQALLFPHLDVLANVAFGPRARGVRRAEAERIARHWLSEVDAVEFAGRKPAALSGGQAQRIALARALAAEPRLLLLDEPFAALDVDVAPALRGLVRRVLSSGKQLATVLVTHDPLDALVLSDRVVVLADGRIVEQGPTKQVLSRPRTAFTARIAGIDLVSGVAAADGLAIEDGAVIHGMRTDDVADGDAAVAVFQPSAVTVHVDQPHGSARNVFPAVVAALEPHGAVVRLRAAAAPDGPAWVAGIAADLTPAAVADLELDLGERVYLAVKATEVAVYSVAARP</sequence>
<organism evidence="8 9">
    <name type="scientific">Labedaea rhizosphaerae</name>
    <dbReference type="NCBI Taxonomy" id="598644"/>
    <lineage>
        <taxon>Bacteria</taxon>
        <taxon>Bacillati</taxon>
        <taxon>Actinomycetota</taxon>
        <taxon>Actinomycetes</taxon>
        <taxon>Pseudonocardiales</taxon>
        <taxon>Pseudonocardiaceae</taxon>
        <taxon>Labedaea</taxon>
    </lineage>
</organism>
<dbReference type="InterPro" id="IPR050093">
    <property type="entry name" value="ABC_SmlMolc_Importer"/>
</dbReference>
<evidence type="ECO:0000256" key="3">
    <source>
        <dbReference type="ARBA" id="ARBA00022741"/>
    </source>
</evidence>